<dbReference type="AlphaFoldDB" id="A0A9P9E2P7"/>
<comment type="caution">
    <text evidence="2">The sequence shown here is derived from an EMBL/GenBank/DDBJ whole genome shotgun (WGS) entry which is preliminary data.</text>
</comment>
<dbReference type="OrthoDB" id="5364312at2759"/>
<evidence type="ECO:0000313" key="3">
    <source>
        <dbReference type="Proteomes" id="UP000700596"/>
    </source>
</evidence>
<reference evidence="2" key="1">
    <citation type="journal article" date="2021" name="Nat. Commun.">
        <title>Genetic determinants of endophytism in the Arabidopsis root mycobiome.</title>
        <authorList>
            <person name="Mesny F."/>
            <person name="Miyauchi S."/>
            <person name="Thiergart T."/>
            <person name="Pickel B."/>
            <person name="Atanasova L."/>
            <person name="Karlsson M."/>
            <person name="Huettel B."/>
            <person name="Barry K.W."/>
            <person name="Haridas S."/>
            <person name="Chen C."/>
            <person name="Bauer D."/>
            <person name="Andreopoulos W."/>
            <person name="Pangilinan J."/>
            <person name="LaButti K."/>
            <person name="Riley R."/>
            <person name="Lipzen A."/>
            <person name="Clum A."/>
            <person name="Drula E."/>
            <person name="Henrissat B."/>
            <person name="Kohler A."/>
            <person name="Grigoriev I.V."/>
            <person name="Martin F.M."/>
            <person name="Hacquard S."/>
        </authorList>
    </citation>
    <scope>NUCLEOTIDE SEQUENCE</scope>
    <source>
        <strain evidence="2">MPI-CAGE-CH-0243</strain>
    </source>
</reference>
<dbReference type="Proteomes" id="UP000700596">
    <property type="component" value="Unassembled WGS sequence"/>
</dbReference>
<feature type="region of interest" description="Disordered" evidence="1">
    <location>
        <begin position="279"/>
        <end position="382"/>
    </location>
</feature>
<feature type="region of interest" description="Disordered" evidence="1">
    <location>
        <begin position="1"/>
        <end position="141"/>
    </location>
</feature>
<accession>A0A9P9E2P7</accession>
<evidence type="ECO:0000313" key="2">
    <source>
        <dbReference type="EMBL" id="KAH7130330.1"/>
    </source>
</evidence>
<evidence type="ECO:0000256" key="1">
    <source>
        <dbReference type="SAM" id="MobiDB-lite"/>
    </source>
</evidence>
<dbReference type="EMBL" id="JAGMWT010000004">
    <property type="protein sequence ID" value="KAH7130330.1"/>
    <property type="molecule type" value="Genomic_DNA"/>
</dbReference>
<feature type="compositionally biased region" description="Low complexity" evidence="1">
    <location>
        <begin position="85"/>
        <end position="96"/>
    </location>
</feature>
<dbReference type="PANTHER" id="PTHR42111:SF1">
    <property type="entry name" value="YALI0D23727P"/>
    <property type="match status" value="1"/>
</dbReference>
<sequence length="382" mass="40181">MNTSEKQKSSVPEPSPHSSAIPLLSETKPAEDEDTQESLAAKAKRRLFGLGKQKEGEKTTATVVESAPESTNSPSPASPPPHTRTISPTSAPALTASPPPDHRPSPRGSPRIFPAGAAVSPNRRVARSSSPGLLHSPASSQIFERNVQESVSDLSRSELSPHLPAHIQTEDHIPSVLEASSLAITDDHLNPDEVEIVMHSAHQPASTVVTGRPESVYALSQEDLPVSISGFSEAPDSTSNYGSLDTTDIRRLSFISFADVVQAEQVENDRDTVQFMSLSSTANRSPSPVRSPASSHGFSTSPPTSGLGSGAASEKGVEIGSPKAIWPPGSPPAHGELQIETMRQALRKMGSSDLGGDVGVRSQPLSAVSIEDSVADQAPFKK</sequence>
<proteinExistence type="predicted"/>
<organism evidence="2 3">
    <name type="scientific">Dendryphion nanum</name>
    <dbReference type="NCBI Taxonomy" id="256645"/>
    <lineage>
        <taxon>Eukaryota</taxon>
        <taxon>Fungi</taxon>
        <taxon>Dikarya</taxon>
        <taxon>Ascomycota</taxon>
        <taxon>Pezizomycotina</taxon>
        <taxon>Dothideomycetes</taxon>
        <taxon>Pleosporomycetidae</taxon>
        <taxon>Pleosporales</taxon>
        <taxon>Torulaceae</taxon>
        <taxon>Dendryphion</taxon>
    </lineage>
</organism>
<feature type="compositionally biased region" description="Low complexity" evidence="1">
    <location>
        <begin position="65"/>
        <end position="75"/>
    </location>
</feature>
<feature type="compositionally biased region" description="Low complexity" evidence="1">
    <location>
        <begin position="284"/>
        <end position="313"/>
    </location>
</feature>
<keyword evidence="3" id="KW-1185">Reference proteome</keyword>
<feature type="compositionally biased region" description="Polar residues" evidence="1">
    <location>
        <begin position="127"/>
        <end position="141"/>
    </location>
</feature>
<name>A0A9P9E2P7_9PLEO</name>
<protein>
    <submittedName>
        <fullName evidence="2">Uncharacterized protein</fullName>
    </submittedName>
</protein>
<gene>
    <name evidence="2" type="ORF">B0J11DRAFT_250255</name>
</gene>
<dbReference type="PANTHER" id="PTHR42111">
    <property type="entry name" value="YALI0D23727P"/>
    <property type="match status" value="1"/>
</dbReference>
<feature type="compositionally biased region" description="Polar residues" evidence="1">
    <location>
        <begin position="9"/>
        <end position="18"/>
    </location>
</feature>